<dbReference type="PANTHER" id="PTHR22777">
    <property type="entry name" value="HEMOLYSIN-RELATED"/>
    <property type="match status" value="1"/>
</dbReference>
<evidence type="ECO:0000256" key="8">
    <source>
        <dbReference type="PROSITE-ProRule" id="PRU00703"/>
    </source>
</evidence>
<accession>A0A3S9B3W8</accession>
<dbReference type="InterPro" id="IPR044751">
    <property type="entry name" value="Ion_transp-like_CBS"/>
</dbReference>
<dbReference type="AlphaFoldDB" id="A0A3S9B3W8"/>
<evidence type="ECO:0000256" key="6">
    <source>
        <dbReference type="ARBA" id="ARBA00023122"/>
    </source>
</evidence>
<evidence type="ECO:0000256" key="5">
    <source>
        <dbReference type="ARBA" id="ARBA00022989"/>
    </source>
</evidence>
<proteinExistence type="inferred from homology"/>
<evidence type="ECO:0000256" key="9">
    <source>
        <dbReference type="PROSITE-ProRule" id="PRU01193"/>
    </source>
</evidence>
<feature type="transmembrane region" description="Helical" evidence="10">
    <location>
        <begin position="98"/>
        <end position="121"/>
    </location>
</feature>
<dbReference type="SUPFAM" id="SSF54631">
    <property type="entry name" value="CBS-domain pair"/>
    <property type="match status" value="1"/>
</dbReference>
<dbReference type="InterPro" id="IPR005170">
    <property type="entry name" value="Transptr-assoc_dom"/>
</dbReference>
<evidence type="ECO:0000256" key="3">
    <source>
        <dbReference type="ARBA" id="ARBA00022692"/>
    </source>
</evidence>
<dbReference type="RefSeq" id="WP_126009917.1">
    <property type="nucleotide sequence ID" value="NZ_CP032509.1"/>
</dbReference>
<dbReference type="SUPFAM" id="SSF56176">
    <property type="entry name" value="FAD-binding/transporter-associated domain-like"/>
    <property type="match status" value="1"/>
</dbReference>
<dbReference type="InterPro" id="IPR046342">
    <property type="entry name" value="CBS_dom_sf"/>
</dbReference>
<dbReference type="InterPro" id="IPR036318">
    <property type="entry name" value="FAD-bd_PCMH-like_sf"/>
</dbReference>
<dbReference type="FunFam" id="3.10.580.10:FF:000002">
    <property type="entry name" value="Magnesium/cobalt efflux protein CorC"/>
    <property type="match status" value="1"/>
</dbReference>
<evidence type="ECO:0000256" key="7">
    <source>
        <dbReference type="ARBA" id="ARBA00023136"/>
    </source>
</evidence>
<evidence type="ECO:0000313" key="14">
    <source>
        <dbReference type="Proteomes" id="UP000268192"/>
    </source>
</evidence>
<dbReference type="Proteomes" id="UP000268192">
    <property type="component" value="Chromosome"/>
</dbReference>
<keyword evidence="5 9" id="KW-1133">Transmembrane helix</keyword>
<dbReference type="GO" id="GO:0050660">
    <property type="term" value="F:flavin adenine dinucleotide binding"/>
    <property type="evidence" value="ECO:0007669"/>
    <property type="project" value="InterPro"/>
</dbReference>
<keyword evidence="4" id="KW-0677">Repeat</keyword>
<sequence length="431" mass="46964">MYLQLLIVFLLILLNGFFAMSEMALVSSRKIRLEQMADNGSKGARRALKLAEDPTGFLSTVQIGITLIGIVAGAYSGATFADPLANVLREVSFIEESAFAISFTIVVAITTYLSLIVGELVPKRIALNHSEAISSFVSGPMTILAVIAAPIVWFLRLSTETLLKLLGIKPSEEATVTEEEVKALIAEGAKTGVFEHAERDMIDGVLRLADRDVRTIMVPRPDTVWLSIEDPIETIMREITESGYSRFPVCRGDVDDVMGILHVKSLVALGRAPTHAEIEAAIATPLYVNETMSVLKLQERFRDSPIHMAIVIDEYGSFEGVITPTDILVAIAGDLPEREGEDLPYAVQRDDGSWLLDGAMPIDDVDRVLAGVSIDRGDFATLAGFVLESFGYIPEAGEHFEAQGWRFEVVDLDGRRIDKILAAPIGDATEA</sequence>
<reference evidence="13 14" key="1">
    <citation type="submission" date="2018-09" db="EMBL/GenBank/DDBJ databases">
        <title>Marinorhizobium profundi gen. nov., sp. nov., isolated from a deep-sea sediment sample from the New Britain Trench and proposal of Marinorhizobiaceae fam. nov. in the order Rhizobiales of the class Alphaproteobacteria.</title>
        <authorList>
            <person name="Cao J."/>
        </authorList>
    </citation>
    <scope>NUCLEOTIDE SEQUENCE [LARGE SCALE GENOMIC DNA]</scope>
    <source>
        <strain evidence="13 14">WS11</strain>
    </source>
</reference>
<dbReference type="SMART" id="SM01091">
    <property type="entry name" value="CorC_HlyC"/>
    <property type="match status" value="1"/>
</dbReference>
<dbReference type="Gene3D" id="3.30.465.10">
    <property type="match status" value="1"/>
</dbReference>
<dbReference type="InterPro" id="IPR002550">
    <property type="entry name" value="CNNM"/>
</dbReference>
<evidence type="ECO:0000256" key="4">
    <source>
        <dbReference type="ARBA" id="ARBA00022737"/>
    </source>
</evidence>
<keyword evidence="6 8" id="KW-0129">CBS domain</keyword>
<dbReference type="PANTHER" id="PTHR22777:SF17">
    <property type="entry name" value="UPF0053 PROTEIN SLL0260"/>
    <property type="match status" value="1"/>
</dbReference>
<name>A0A3S9B3W8_9HYPH</name>
<dbReference type="PROSITE" id="PS51371">
    <property type="entry name" value="CBS"/>
    <property type="match status" value="2"/>
</dbReference>
<dbReference type="InterPro" id="IPR000644">
    <property type="entry name" value="CBS_dom"/>
</dbReference>
<dbReference type="KEGG" id="abaw:D5400_10270"/>
<comment type="similarity">
    <text evidence="2">Belongs to the UPF0053 family. Hemolysin C subfamily.</text>
</comment>
<dbReference type="Gene3D" id="3.10.580.10">
    <property type="entry name" value="CBS-domain"/>
    <property type="match status" value="1"/>
</dbReference>
<feature type="transmembrane region" description="Helical" evidence="10">
    <location>
        <begin position="133"/>
        <end position="155"/>
    </location>
</feature>
<protein>
    <submittedName>
        <fullName evidence="13">HlyC/CorC family transporter</fullName>
    </submittedName>
</protein>
<organism evidence="13 14">
    <name type="scientific">Georhizobium profundi</name>
    <dbReference type="NCBI Taxonomy" id="2341112"/>
    <lineage>
        <taxon>Bacteria</taxon>
        <taxon>Pseudomonadati</taxon>
        <taxon>Pseudomonadota</taxon>
        <taxon>Alphaproteobacteria</taxon>
        <taxon>Hyphomicrobiales</taxon>
        <taxon>Rhizobiaceae</taxon>
        <taxon>Georhizobium</taxon>
    </lineage>
</organism>
<dbReference type="InterPro" id="IPR016169">
    <property type="entry name" value="FAD-bd_PCMH_sub2"/>
</dbReference>
<evidence type="ECO:0000313" key="13">
    <source>
        <dbReference type="EMBL" id="AZN71606.1"/>
    </source>
</evidence>
<feature type="domain" description="CBS" evidence="11">
    <location>
        <begin position="217"/>
        <end position="277"/>
    </location>
</feature>
<feature type="domain" description="CBS" evidence="11">
    <location>
        <begin position="281"/>
        <end position="337"/>
    </location>
</feature>
<gene>
    <name evidence="13" type="ORF">D5400_10270</name>
</gene>
<feature type="transmembrane region" description="Helical" evidence="10">
    <location>
        <begin position="6"/>
        <end position="26"/>
    </location>
</feature>
<dbReference type="CDD" id="cd04590">
    <property type="entry name" value="CBS_pair_CorC_HlyC_assoc"/>
    <property type="match status" value="1"/>
</dbReference>
<keyword evidence="3 9" id="KW-0812">Transmembrane</keyword>
<keyword evidence="14" id="KW-1185">Reference proteome</keyword>
<feature type="domain" description="CNNM transmembrane" evidence="12">
    <location>
        <begin position="1"/>
        <end position="198"/>
    </location>
</feature>
<keyword evidence="7 9" id="KW-0472">Membrane</keyword>
<evidence type="ECO:0000259" key="12">
    <source>
        <dbReference type="PROSITE" id="PS51846"/>
    </source>
</evidence>
<comment type="subcellular location">
    <subcellularLocation>
        <location evidence="1">Membrane</location>
        <topology evidence="1">Multi-pass membrane protein</topology>
    </subcellularLocation>
</comment>
<evidence type="ECO:0000256" key="10">
    <source>
        <dbReference type="SAM" id="Phobius"/>
    </source>
</evidence>
<dbReference type="Pfam" id="PF01595">
    <property type="entry name" value="CNNM"/>
    <property type="match status" value="1"/>
</dbReference>
<dbReference type="Pfam" id="PF00571">
    <property type="entry name" value="CBS"/>
    <property type="match status" value="2"/>
</dbReference>
<dbReference type="EMBL" id="CP032509">
    <property type="protein sequence ID" value="AZN71606.1"/>
    <property type="molecule type" value="Genomic_DNA"/>
</dbReference>
<dbReference type="PROSITE" id="PS51846">
    <property type="entry name" value="CNNM"/>
    <property type="match status" value="1"/>
</dbReference>
<dbReference type="GO" id="GO:0005886">
    <property type="term" value="C:plasma membrane"/>
    <property type="evidence" value="ECO:0007669"/>
    <property type="project" value="TreeGrafter"/>
</dbReference>
<dbReference type="OrthoDB" id="9805314at2"/>
<evidence type="ECO:0000256" key="2">
    <source>
        <dbReference type="ARBA" id="ARBA00006446"/>
    </source>
</evidence>
<dbReference type="Pfam" id="PF03471">
    <property type="entry name" value="CorC_HlyC"/>
    <property type="match status" value="1"/>
</dbReference>
<evidence type="ECO:0000256" key="1">
    <source>
        <dbReference type="ARBA" id="ARBA00004141"/>
    </source>
</evidence>
<evidence type="ECO:0000259" key="11">
    <source>
        <dbReference type="PROSITE" id="PS51371"/>
    </source>
</evidence>
<feature type="transmembrane region" description="Helical" evidence="10">
    <location>
        <begin position="55"/>
        <end position="78"/>
    </location>
</feature>